<dbReference type="CDD" id="cd18186">
    <property type="entry name" value="BTB_POZ_ZBTB_KLHL-like"/>
    <property type="match status" value="1"/>
</dbReference>
<comment type="caution">
    <text evidence="3">The sequence shown here is derived from an EMBL/GenBank/DDBJ whole genome shotgun (WGS) entry which is preliminary data.</text>
</comment>
<proteinExistence type="predicted"/>
<feature type="compositionally biased region" description="Low complexity" evidence="1">
    <location>
        <begin position="259"/>
        <end position="286"/>
    </location>
</feature>
<dbReference type="Pfam" id="PF00651">
    <property type="entry name" value="BTB"/>
    <property type="match status" value="1"/>
</dbReference>
<dbReference type="SMART" id="SM00225">
    <property type="entry name" value="BTB"/>
    <property type="match status" value="1"/>
</dbReference>
<feature type="compositionally biased region" description="Low complexity" evidence="1">
    <location>
        <begin position="295"/>
        <end position="306"/>
    </location>
</feature>
<feature type="compositionally biased region" description="Basic and acidic residues" evidence="1">
    <location>
        <begin position="966"/>
        <end position="976"/>
    </location>
</feature>
<evidence type="ECO:0000313" key="4">
    <source>
        <dbReference type="Proteomes" id="UP001151699"/>
    </source>
</evidence>
<keyword evidence="3" id="KW-0648">Protein biosynthesis</keyword>
<dbReference type="InterPro" id="IPR000210">
    <property type="entry name" value="BTB/POZ_dom"/>
</dbReference>
<accession>A0A9Q0NBR0</accession>
<feature type="compositionally biased region" description="Low complexity" evidence="1">
    <location>
        <begin position="411"/>
        <end position="433"/>
    </location>
</feature>
<dbReference type="PROSITE" id="PS50097">
    <property type="entry name" value="BTB"/>
    <property type="match status" value="1"/>
</dbReference>
<feature type="domain" description="BTB" evidence="2">
    <location>
        <begin position="703"/>
        <end position="771"/>
    </location>
</feature>
<evidence type="ECO:0000256" key="1">
    <source>
        <dbReference type="SAM" id="MobiDB-lite"/>
    </source>
</evidence>
<dbReference type="OrthoDB" id="6628717at2759"/>
<protein>
    <submittedName>
        <fullName evidence="3">Translation initiation factor IF-2</fullName>
    </submittedName>
</protein>
<sequence>MCCNNEEILYLFKMYKAINISYWIINLMKNPTCGTFDFNDPSILDDFQDCTALPGLSKSRSLIIESFAGSAFEPLRADSEYFLTKDESVDSEITQCLSTKAHFRGNFSSFNFQIGIFLNNNDEPDVHNNVQLFISNILAFQIIPNANGWTVYEKNFSAVDFGSFDNAVVGLKVRTGSNTNLAIEFVKFYDPQFTDIDCAPLYGSPSTTTDAAEIETPEADSSESDFPETEPPQTETPEIEIPETENPETKPPETENPETETPFTDTPETETTGTETPEIETTGTETPETEPTEPESPVSETPINETPEIETPETETPETEPPETENPETETPDTDTPETEIPVTGTAEPEIPVTEIEIPETENPETEPPETENPETDTPETETTVTETPEIETPETETPETEPPETENPETEIPVTDTPEPEIPVTETPVTETPEPETPKTEIPTENPETDQPETDVPACLEIDFNDFTSLPGAFRDCKGKYLPELIIKSYLDSTITPHREASSSYLSNKWEGMSCIETTLLFSLTESTFIESAIFLNGVWPGAWIEFSVVDTITGRGEVITRLEPENNWIQLFKEVNGKYSNAQIVITTNMNAYSQLAVEYFNVRKCSMVSIHEAGNIVKRVIISLWAILITQLLRVATRLDRIANPQNYHIELEKANRQLNCDNTKNDIYVDFTNLPCYPIQHKRTISESLQSLIGNKFNSDITFCIENKYIAAHKLILASRSDVFETMFFRFPHSNGSNEIVHIEDISMNIFREILTYIYTDRINLSQDNVVEVLYAAHKYHLSFLEVRCERFINKYKTCQNVFTTLNQLFVLNAFDSIKNNLFQFVCDNFYDQFTKVDCFTEIDSIDLVKTVLEKLVLLDHKPDHGRFEFDLINMLIQWAKVKTKELNMQNVKWDKVRSCLEGAEQLVNLENMNIELLNKCVSMHTGFFTKDEICQLFSRENNLTDLQFPRNNINNAIDARQGDGFKQEKRRETRLKRFWKSPKTTSSEDSAGCESPTKHRTRPHLQDSPVFSKPTCSLPLLQVWPSQDSPRGEADGQSFIFPILPDDQQNEISSERRNSLYIDPQHTGDSGIDSIQASPSPNAFVSIPGVSSGINISPCTSPPNESPTPSLTKPRRMSSALLHPDHARLLALRQQQLSPDQTSIEDTTEFNGSGACGIQICTASSSTTSSLTSIAAASITQQRLSDPWLQTDRIDNNRRRSSTMTARYSLFDALDLEYALLRAAARGSVGPFSLSQSLSKLTFTQSLAFPALARGLATKRRRSADQSTSRPLNPNESGFNTFAKLELSSNEEFTRSRMDCDEFSEFNVFPHCNIVDVAISNRQYFIYSPLDALTLQNVDPQNPFNFAYLKK</sequence>
<evidence type="ECO:0000259" key="2">
    <source>
        <dbReference type="PROSITE" id="PS50097"/>
    </source>
</evidence>
<dbReference type="GO" id="GO:0003743">
    <property type="term" value="F:translation initiation factor activity"/>
    <property type="evidence" value="ECO:0007669"/>
    <property type="project" value="UniProtKB-KW"/>
</dbReference>
<feature type="region of interest" description="Disordered" evidence="1">
    <location>
        <begin position="204"/>
        <end position="455"/>
    </location>
</feature>
<organism evidence="3 4">
    <name type="scientific">Pseudolycoriella hygida</name>
    <dbReference type="NCBI Taxonomy" id="35572"/>
    <lineage>
        <taxon>Eukaryota</taxon>
        <taxon>Metazoa</taxon>
        <taxon>Ecdysozoa</taxon>
        <taxon>Arthropoda</taxon>
        <taxon>Hexapoda</taxon>
        <taxon>Insecta</taxon>
        <taxon>Pterygota</taxon>
        <taxon>Neoptera</taxon>
        <taxon>Endopterygota</taxon>
        <taxon>Diptera</taxon>
        <taxon>Nematocera</taxon>
        <taxon>Sciaroidea</taxon>
        <taxon>Sciaridae</taxon>
        <taxon>Pseudolycoriella</taxon>
    </lineage>
</organism>
<keyword evidence="3" id="KW-0396">Initiation factor</keyword>
<feature type="compositionally biased region" description="Acidic residues" evidence="1">
    <location>
        <begin position="212"/>
        <end position="228"/>
    </location>
</feature>
<dbReference type="SUPFAM" id="SSF54695">
    <property type="entry name" value="POZ domain"/>
    <property type="match status" value="1"/>
</dbReference>
<name>A0A9Q0NBR0_9DIPT</name>
<dbReference type="PANTHER" id="PTHR45774:SF3">
    <property type="entry name" value="BTB (POZ) DOMAIN-CONTAINING 2B-RELATED"/>
    <property type="match status" value="1"/>
</dbReference>
<feature type="region of interest" description="Disordered" evidence="1">
    <location>
        <begin position="1100"/>
        <end position="1120"/>
    </location>
</feature>
<gene>
    <name evidence="3" type="primary">infB_3</name>
    <name evidence="3" type="ORF">Bhyg_02579</name>
</gene>
<dbReference type="Proteomes" id="UP001151699">
    <property type="component" value="Chromosome A"/>
</dbReference>
<dbReference type="EMBL" id="WJQU01000001">
    <property type="protein sequence ID" value="KAJ6647357.1"/>
    <property type="molecule type" value="Genomic_DNA"/>
</dbReference>
<feature type="compositionally biased region" description="Acidic residues" evidence="1">
    <location>
        <begin position="357"/>
        <end position="380"/>
    </location>
</feature>
<evidence type="ECO:0000313" key="3">
    <source>
        <dbReference type="EMBL" id="KAJ6647357.1"/>
    </source>
</evidence>
<dbReference type="InterPro" id="IPR011333">
    <property type="entry name" value="SKP1/BTB/POZ_sf"/>
</dbReference>
<feature type="compositionally biased region" description="Acidic residues" evidence="1">
    <location>
        <begin position="307"/>
        <end position="338"/>
    </location>
</feature>
<feature type="compositionally biased region" description="Acidic residues" evidence="1">
    <location>
        <begin position="237"/>
        <end position="246"/>
    </location>
</feature>
<feature type="compositionally biased region" description="Acidic residues" evidence="1">
    <location>
        <begin position="389"/>
        <end position="410"/>
    </location>
</feature>
<reference evidence="3" key="1">
    <citation type="submission" date="2022-07" db="EMBL/GenBank/DDBJ databases">
        <authorList>
            <person name="Trinca V."/>
            <person name="Uliana J.V.C."/>
            <person name="Torres T.T."/>
            <person name="Ward R.J."/>
            <person name="Monesi N."/>
        </authorList>
    </citation>
    <scope>NUCLEOTIDE SEQUENCE</scope>
    <source>
        <strain evidence="3">HSMRA1968</strain>
        <tissue evidence="3">Whole embryos</tissue>
    </source>
</reference>
<keyword evidence="4" id="KW-1185">Reference proteome</keyword>
<dbReference type="Gene3D" id="3.30.710.10">
    <property type="entry name" value="Potassium Channel Kv1.1, Chain A"/>
    <property type="match status" value="1"/>
</dbReference>
<feature type="region of interest" description="Disordered" evidence="1">
    <location>
        <begin position="966"/>
        <end position="1016"/>
    </location>
</feature>
<dbReference type="PANTHER" id="PTHR45774">
    <property type="entry name" value="BTB/POZ DOMAIN-CONTAINING"/>
    <property type="match status" value="1"/>
</dbReference>